<dbReference type="SUPFAM" id="SSF53098">
    <property type="entry name" value="Ribonuclease H-like"/>
    <property type="match status" value="1"/>
</dbReference>
<feature type="domain" description="Winged helix-turn helix" evidence="2">
    <location>
        <begin position="116"/>
        <end position="169"/>
    </location>
</feature>
<evidence type="ECO:0000259" key="1">
    <source>
        <dbReference type="Pfam" id="PF13358"/>
    </source>
</evidence>
<organism evidence="3 4">
    <name type="scientific">Clostridium manihotivorum</name>
    <dbReference type="NCBI Taxonomy" id="2320868"/>
    <lineage>
        <taxon>Bacteria</taxon>
        <taxon>Bacillati</taxon>
        <taxon>Bacillota</taxon>
        <taxon>Clostridia</taxon>
        <taxon>Eubacteriales</taxon>
        <taxon>Clostridiaceae</taxon>
        <taxon>Clostridium</taxon>
    </lineage>
</organism>
<proteinExistence type="predicted"/>
<dbReference type="GO" id="GO:0003676">
    <property type="term" value="F:nucleic acid binding"/>
    <property type="evidence" value="ECO:0007669"/>
    <property type="project" value="InterPro"/>
</dbReference>
<dbReference type="PANTHER" id="PTHR46564">
    <property type="entry name" value="TRANSPOSASE"/>
    <property type="match status" value="1"/>
</dbReference>
<accession>A0A3R5UAD8</accession>
<dbReference type="InterPro" id="IPR009057">
    <property type="entry name" value="Homeodomain-like_sf"/>
</dbReference>
<keyword evidence="4" id="KW-1185">Reference proteome</keyword>
<dbReference type="InterPro" id="IPR038717">
    <property type="entry name" value="Tc1-like_DDE_dom"/>
</dbReference>
<dbReference type="InterPro" id="IPR025959">
    <property type="entry name" value="Winged_HTH_dom"/>
</dbReference>
<dbReference type="RefSeq" id="WP_128214252.1">
    <property type="nucleotide sequence ID" value="NZ_CP025746.1"/>
</dbReference>
<evidence type="ECO:0000313" key="3">
    <source>
        <dbReference type="EMBL" id="QAA33530.1"/>
    </source>
</evidence>
<dbReference type="Proteomes" id="UP000286268">
    <property type="component" value="Chromosome"/>
</dbReference>
<dbReference type="Pfam" id="PF13592">
    <property type="entry name" value="HTH_33"/>
    <property type="match status" value="1"/>
</dbReference>
<protein>
    <submittedName>
        <fullName evidence="3">IS630 family transposase</fullName>
    </submittedName>
</protein>
<dbReference type="Gene3D" id="3.30.420.10">
    <property type="entry name" value="Ribonuclease H-like superfamily/Ribonuclease H"/>
    <property type="match status" value="1"/>
</dbReference>
<dbReference type="InterPro" id="IPR012337">
    <property type="entry name" value="RNaseH-like_sf"/>
</dbReference>
<dbReference type="InterPro" id="IPR036397">
    <property type="entry name" value="RNaseH_sf"/>
</dbReference>
<gene>
    <name evidence="3" type="ORF">C1I91_18820</name>
</gene>
<dbReference type="AlphaFoldDB" id="A0A3R5UAD8"/>
<name>A0A3R5UAD8_9CLOT</name>
<dbReference type="Pfam" id="PF13358">
    <property type="entry name" value="DDE_3"/>
    <property type="match status" value="1"/>
</dbReference>
<sequence>MDILILNKIAGHEDDINELKSALKKTKNTRLYKRYSVLLKHFDGFTNRKIAEMENLEEHTVSTYIKNYKSKGIDGLNIGHGGGAIKKINSLQEKLIVETITTKTPEDVGFESKMNWTIELVRQWVIKEFNINMSHRGIAYVLHRLNLSYTRPTYVLAKADKEKQEIFKSDFKALKKCLNGLVDTILFEDESMIRDYQAIQKSWFIRGQQRKIPTFGKNAGVKLMGILDYETGNVYCEEHERYDAKIFNDFLENVLKQYPKGKIVVVLDNAKIHHAKLIQPFLNRVKDRLELMFLPPYSPEMNLIEGLWGWLKASVINNVFYKSLPQVRTAIQKFISNINKVPTQTIDRLCVRL</sequence>
<evidence type="ECO:0000313" key="4">
    <source>
        <dbReference type="Proteomes" id="UP000286268"/>
    </source>
</evidence>
<dbReference type="SUPFAM" id="SSF46689">
    <property type="entry name" value="Homeodomain-like"/>
    <property type="match status" value="1"/>
</dbReference>
<evidence type="ECO:0000259" key="2">
    <source>
        <dbReference type="Pfam" id="PF13592"/>
    </source>
</evidence>
<dbReference type="EMBL" id="CP025746">
    <property type="protein sequence ID" value="QAA33530.1"/>
    <property type="molecule type" value="Genomic_DNA"/>
</dbReference>
<dbReference type="OrthoDB" id="2854648at2"/>
<dbReference type="NCBIfam" id="NF033545">
    <property type="entry name" value="transpos_IS630"/>
    <property type="match status" value="1"/>
</dbReference>
<dbReference type="PANTHER" id="PTHR46564:SF1">
    <property type="entry name" value="TRANSPOSASE"/>
    <property type="match status" value="1"/>
</dbReference>
<dbReference type="KEGG" id="cmah:C1I91_18820"/>
<feature type="domain" description="Tc1-like transposase DDE" evidence="1">
    <location>
        <begin position="185"/>
        <end position="327"/>
    </location>
</feature>
<reference evidence="3 4" key="1">
    <citation type="submission" date="2018-01" db="EMBL/GenBank/DDBJ databases">
        <title>Genome Sequencing and Assembly of Anaerobacter polyendosporus strain CT4.</title>
        <authorList>
            <person name="Tachaapaikoon C."/>
            <person name="Sutheeworapong S."/>
            <person name="Jenjaroenpun P."/>
            <person name="Wongsurawat T."/>
            <person name="Nookeaw I."/>
            <person name="Cheawchanlertfa P."/>
            <person name="Kosugi A."/>
            <person name="Cheevadhanarak S."/>
            <person name="Ratanakhanokchai K."/>
        </authorList>
    </citation>
    <scope>NUCLEOTIDE SEQUENCE [LARGE SCALE GENOMIC DNA]</scope>
    <source>
        <strain evidence="3 4">CT4</strain>
    </source>
</reference>
<dbReference type="InterPro" id="IPR047655">
    <property type="entry name" value="Transpos_IS630-like"/>
</dbReference>